<sequence length="365" mass="41566">MTAWIICLVFVAILTPLLYVFITWDHDLARSFPALPSPLDLGTREFLWRCRVSKYTKWGWRKRILRSPCPMISLQCRFALLSSDFAKLAATLGYEKLKLETIPFMFPQIAISSLFLQILGHSKFPASVDSARIKALTVCQLRQLNMQFPDQVPVVEESETAEDSGLITSDFVGFQCLMILQKKRFLETEIEFDIQTDLYDEKGCVWQSVTTFSIPFKQEVLVVPLSKSVAQLDPQLEARQDLIEKSVSTFSCSQSKLLDFLDVSMAGFGLEHYGRPETPLMWTIGNSMAALQRQDRVPTLPLLASFIFAQERDERNIPLGTPLTCSSWTSKEPTTILTKMDVTWADREPFVSGFLRTVGWNYVET</sequence>
<reference evidence="1" key="2">
    <citation type="submission" date="2011-02" db="EMBL/GenBank/DDBJ databases">
        <authorList>
            <person name="MacLean D."/>
        </authorList>
    </citation>
    <scope>NUCLEOTIDE SEQUENCE</scope>
</reference>
<proteinExistence type="predicted"/>
<dbReference type="AlphaFoldDB" id="F0WRK4"/>
<accession>F0WRK4</accession>
<name>F0WRK4_9STRA</name>
<reference evidence="1" key="1">
    <citation type="journal article" date="2011" name="PLoS Biol.">
        <title>Gene gain and loss during evolution of obligate parasitism in the white rust pathogen of Arabidopsis thaliana.</title>
        <authorList>
            <person name="Kemen E."/>
            <person name="Gardiner A."/>
            <person name="Schultz-Larsen T."/>
            <person name="Kemen A.C."/>
            <person name="Balmuth A.L."/>
            <person name="Robert-Seilaniantz A."/>
            <person name="Bailey K."/>
            <person name="Holub E."/>
            <person name="Studholme D.J."/>
            <person name="Maclean D."/>
            <person name="Jones J.D."/>
        </authorList>
    </citation>
    <scope>NUCLEOTIDE SEQUENCE</scope>
</reference>
<protein>
    <submittedName>
        <fullName evidence="1">Uncharacterized protein AlNc14C215G9004</fullName>
    </submittedName>
</protein>
<dbReference type="HOGENOM" id="CLU_066776_0_0_1"/>
<evidence type="ECO:0000313" key="1">
    <source>
        <dbReference type="EMBL" id="CCA23967.1"/>
    </source>
</evidence>
<organism evidence="1">
    <name type="scientific">Albugo laibachii Nc14</name>
    <dbReference type="NCBI Taxonomy" id="890382"/>
    <lineage>
        <taxon>Eukaryota</taxon>
        <taxon>Sar</taxon>
        <taxon>Stramenopiles</taxon>
        <taxon>Oomycota</taxon>
        <taxon>Peronosporomycetes</taxon>
        <taxon>Albuginales</taxon>
        <taxon>Albuginaceae</taxon>
        <taxon>Albugo</taxon>
    </lineage>
</organism>
<dbReference type="EMBL" id="FR824260">
    <property type="protein sequence ID" value="CCA23967.1"/>
    <property type="molecule type" value="Genomic_DNA"/>
</dbReference>
<gene>
    <name evidence="1" type="primary">AlNc14C215G9004</name>
    <name evidence="1" type="ORF">ALNC14_101110</name>
</gene>